<organism evidence="1">
    <name type="scientific">Arundo donax</name>
    <name type="common">Giant reed</name>
    <name type="synonym">Donax arundinaceus</name>
    <dbReference type="NCBI Taxonomy" id="35708"/>
    <lineage>
        <taxon>Eukaryota</taxon>
        <taxon>Viridiplantae</taxon>
        <taxon>Streptophyta</taxon>
        <taxon>Embryophyta</taxon>
        <taxon>Tracheophyta</taxon>
        <taxon>Spermatophyta</taxon>
        <taxon>Magnoliopsida</taxon>
        <taxon>Liliopsida</taxon>
        <taxon>Poales</taxon>
        <taxon>Poaceae</taxon>
        <taxon>PACMAD clade</taxon>
        <taxon>Arundinoideae</taxon>
        <taxon>Arundineae</taxon>
        <taxon>Arundo</taxon>
    </lineage>
</organism>
<name>A0A0A9EGA1_ARUDO</name>
<dbReference type="AlphaFoldDB" id="A0A0A9EGA1"/>
<accession>A0A0A9EGA1</accession>
<reference evidence="1" key="2">
    <citation type="journal article" date="2015" name="Data Brief">
        <title>Shoot transcriptome of the giant reed, Arundo donax.</title>
        <authorList>
            <person name="Barrero R.A."/>
            <person name="Guerrero F.D."/>
            <person name="Moolhuijzen P."/>
            <person name="Goolsby J.A."/>
            <person name="Tidwell J."/>
            <person name="Bellgard S.E."/>
            <person name="Bellgard M.I."/>
        </authorList>
    </citation>
    <scope>NUCLEOTIDE SEQUENCE</scope>
    <source>
        <tissue evidence="1">Shoot tissue taken approximately 20 cm above the soil surface</tissue>
    </source>
</reference>
<reference evidence="1" key="1">
    <citation type="submission" date="2014-09" db="EMBL/GenBank/DDBJ databases">
        <authorList>
            <person name="Magalhaes I.L.F."/>
            <person name="Oliveira U."/>
            <person name="Santos F.R."/>
            <person name="Vidigal T.H.D.A."/>
            <person name="Brescovit A.D."/>
            <person name="Santos A.J."/>
        </authorList>
    </citation>
    <scope>NUCLEOTIDE SEQUENCE</scope>
    <source>
        <tissue evidence="1">Shoot tissue taken approximately 20 cm above the soil surface</tissue>
    </source>
</reference>
<evidence type="ECO:0000313" key="1">
    <source>
        <dbReference type="EMBL" id="JAD98033.1"/>
    </source>
</evidence>
<dbReference type="EMBL" id="GBRH01199862">
    <property type="protein sequence ID" value="JAD98033.1"/>
    <property type="molecule type" value="Transcribed_RNA"/>
</dbReference>
<protein>
    <submittedName>
        <fullName evidence="1">Uncharacterized protein</fullName>
    </submittedName>
</protein>
<proteinExistence type="predicted"/>
<sequence>MIDNINSLMSEVISSICRNPELFLAVKTFQIINNLSYLTRFLL</sequence>